<evidence type="ECO:0000313" key="1">
    <source>
        <dbReference type="EMBL" id="PJJ67680.1"/>
    </source>
</evidence>
<dbReference type="EMBL" id="PGFD01000001">
    <property type="protein sequence ID" value="PJJ67680.1"/>
    <property type="molecule type" value="Genomic_DNA"/>
</dbReference>
<accession>A0A2M9CA44</accession>
<gene>
    <name evidence="1" type="ORF">CLV73_1698</name>
</gene>
<sequence>MKKSAVSILTVLIILSITGAIFYMVSGNYFPLNSELDNSDKQNDKMISMFNTEIDKEIQDHTQSTMHPGYIPEARQHTIDYLKTIRSIESYARYGAKSTQPRNYIELKITFADGTVAEDIYTGHPCNAYMGPCLVMKVEMQDGKAVKVFTNGQEKKGSPDWVKPDINIMIDKAISYDIDRNHDHYFEPQKTQQDFDKEWENQK</sequence>
<keyword evidence="2" id="KW-1185">Reference proteome</keyword>
<organism evidence="1 2">
    <name type="scientific">Chryseobacterium geocarposphaerae</name>
    <dbReference type="NCBI Taxonomy" id="1416776"/>
    <lineage>
        <taxon>Bacteria</taxon>
        <taxon>Pseudomonadati</taxon>
        <taxon>Bacteroidota</taxon>
        <taxon>Flavobacteriia</taxon>
        <taxon>Flavobacteriales</taxon>
        <taxon>Weeksellaceae</taxon>
        <taxon>Chryseobacterium group</taxon>
        <taxon>Chryseobacterium</taxon>
    </lineage>
</organism>
<proteinExistence type="predicted"/>
<comment type="caution">
    <text evidence="1">The sequence shown here is derived from an EMBL/GenBank/DDBJ whole genome shotgun (WGS) entry which is preliminary data.</text>
</comment>
<reference evidence="1 2" key="1">
    <citation type="submission" date="2017-11" db="EMBL/GenBank/DDBJ databases">
        <title>Genomic Encyclopedia of Archaeal and Bacterial Type Strains, Phase II (KMG-II): From Individual Species to Whole Genera.</title>
        <authorList>
            <person name="Goeker M."/>
        </authorList>
    </citation>
    <scope>NUCLEOTIDE SEQUENCE [LARGE SCALE GENOMIC DNA]</scope>
    <source>
        <strain evidence="1 2">DSM 27617</strain>
    </source>
</reference>
<dbReference type="RefSeq" id="WP_100376373.1">
    <property type="nucleotide sequence ID" value="NZ_PGFD01000001.1"/>
</dbReference>
<dbReference type="Proteomes" id="UP000228740">
    <property type="component" value="Unassembled WGS sequence"/>
</dbReference>
<name>A0A2M9CA44_9FLAO</name>
<evidence type="ECO:0000313" key="2">
    <source>
        <dbReference type="Proteomes" id="UP000228740"/>
    </source>
</evidence>
<dbReference type="AlphaFoldDB" id="A0A2M9CA44"/>
<dbReference type="OrthoDB" id="1251819at2"/>
<protein>
    <submittedName>
        <fullName evidence="1">Uncharacterized protein</fullName>
    </submittedName>
</protein>